<dbReference type="PANTHER" id="PTHR43022">
    <property type="entry name" value="PROTEIN SMF"/>
    <property type="match status" value="1"/>
</dbReference>
<dbReference type="Gene3D" id="1.10.10.10">
    <property type="entry name" value="Winged helix-like DNA-binding domain superfamily/Winged helix DNA-binding domain"/>
    <property type="match status" value="1"/>
</dbReference>
<dbReference type="NCBIfam" id="TIGR00732">
    <property type="entry name" value="dprA"/>
    <property type="match status" value="1"/>
</dbReference>
<dbReference type="AlphaFoldDB" id="A0A2N5ZHN0"/>
<dbReference type="SUPFAM" id="SSF102405">
    <property type="entry name" value="MCP/YpsA-like"/>
    <property type="match status" value="1"/>
</dbReference>
<dbReference type="InterPro" id="IPR057666">
    <property type="entry name" value="DrpA_SLOG"/>
</dbReference>
<comment type="caution">
    <text evidence="4">The sequence shown here is derived from an EMBL/GenBank/DDBJ whole genome shotgun (WGS) entry which is preliminary data.</text>
</comment>
<evidence type="ECO:0000313" key="4">
    <source>
        <dbReference type="EMBL" id="PLX18134.1"/>
    </source>
</evidence>
<dbReference type="Gene3D" id="3.40.50.450">
    <property type="match status" value="1"/>
</dbReference>
<organism evidence="4 5">
    <name type="scientific">Muiribacterium halophilum</name>
    <dbReference type="NCBI Taxonomy" id="2053465"/>
    <lineage>
        <taxon>Bacteria</taxon>
        <taxon>Candidatus Muiribacteriota</taxon>
        <taxon>Candidatus Muiribacteriia</taxon>
        <taxon>Candidatus Muiribacteriales</taxon>
        <taxon>Candidatus Muiribacteriaceae</taxon>
        <taxon>Candidatus Muiribacterium</taxon>
    </lineage>
</organism>
<dbReference type="InterPro" id="IPR041614">
    <property type="entry name" value="DprA_WH"/>
</dbReference>
<dbReference type="Proteomes" id="UP000234857">
    <property type="component" value="Unassembled WGS sequence"/>
</dbReference>
<feature type="domain" description="Smf/DprA SLOG" evidence="2">
    <location>
        <begin position="74"/>
        <end position="281"/>
    </location>
</feature>
<dbReference type="InterPro" id="IPR003488">
    <property type="entry name" value="DprA"/>
</dbReference>
<gene>
    <name evidence="4" type="primary">dprA</name>
    <name evidence="4" type="ORF">C0601_05580</name>
</gene>
<evidence type="ECO:0000313" key="5">
    <source>
        <dbReference type="Proteomes" id="UP000234857"/>
    </source>
</evidence>
<sequence length="356" mass="39904">MDDIRNIVEFSLLQTGTLNKIDFFRKYREDLLNENLLKKQFAKKVIENLFFDIKKYTKDIDILVSKIKNKESSIIVYEEDDYPFLLSNIKDPPCVLFADGRLSLLEKENTIGVVGARKTDLYGKDVCKDIVSKIAEANMVIVSGLAIGIDNNAHKAALAKNGDTIGVVPVQHHTPVRTNSTRREMYDKGLVLAEYPSFVPIKPWMYISRNRIIAGLSKGVFVVRAAIRSGSLSTASFATSYNRDVFALPGNIYEILSAGTAKLIKDGAVPVFSADDILSFYHLKNKKIKEKNVSMTYSLKEEEKKIIDLLSDKVLHVDEIAFKSGLSTKKAKTILTGLELKSYVVMMSGENYSLVR</sequence>
<protein>
    <submittedName>
        <fullName evidence="4">DNA-protecting protein DprA</fullName>
    </submittedName>
</protein>
<name>A0A2N5ZHN0_MUIH1</name>
<proteinExistence type="inferred from homology"/>
<dbReference type="GO" id="GO:0009294">
    <property type="term" value="P:DNA-mediated transformation"/>
    <property type="evidence" value="ECO:0007669"/>
    <property type="project" value="InterPro"/>
</dbReference>
<comment type="similarity">
    <text evidence="1">Belongs to the DprA/Smf family.</text>
</comment>
<evidence type="ECO:0000259" key="3">
    <source>
        <dbReference type="Pfam" id="PF17782"/>
    </source>
</evidence>
<accession>A0A2N5ZHN0</accession>
<feature type="domain" description="DprA winged helix" evidence="3">
    <location>
        <begin position="298"/>
        <end position="349"/>
    </location>
</feature>
<evidence type="ECO:0000259" key="2">
    <source>
        <dbReference type="Pfam" id="PF02481"/>
    </source>
</evidence>
<dbReference type="Pfam" id="PF02481">
    <property type="entry name" value="DNA_processg_A"/>
    <property type="match status" value="1"/>
</dbReference>
<dbReference type="Pfam" id="PF17782">
    <property type="entry name" value="WHD_DprA"/>
    <property type="match status" value="1"/>
</dbReference>
<evidence type="ECO:0000256" key="1">
    <source>
        <dbReference type="ARBA" id="ARBA00006525"/>
    </source>
</evidence>
<dbReference type="InterPro" id="IPR036388">
    <property type="entry name" value="WH-like_DNA-bd_sf"/>
</dbReference>
<dbReference type="EMBL" id="PKTG01000071">
    <property type="protein sequence ID" value="PLX18134.1"/>
    <property type="molecule type" value="Genomic_DNA"/>
</dbReference>
<reference evidence="4 5" key="1">
    <citation type="submission" date="2017-11" db="EMBL/GenBank/DDBJ databases">
        <title>Genome-resolved metagenomics identifies genetic mobility, metabolic interactions, and unexpected diversity in perchlorate-reducing communities.</title>
        <authorList>
            <person name="Barnum T.P."/>
            <person name="Figueroa I.A."/>
            <person name="Carlstrom C.I."/>
            <person name="Lucas L.N."/>
            <person name="Engelbrektson A.L."/>
            <person name="Coates J.D."/>
        </authorList>
    </citation>
    <scope>NUCLEOTIDE SEQUENCE [LARGE SCALE GENOMIC DNA]</scope>
    <source>
        <strain evidence="4">BM706</strain>
    </source>
</reference>
<dbReference type="PANTHER" id="PTHR43022:SF1">
    <property type="entry name" value="PROTEIN SMF"/>
    <property type="match status" value="1"/>
</dbReference>